<dbReference type="AlphaFoldDB" id="A0A3M7R650"/>
<accession>A0A3M7R650</accession>
<comment type="caution">
    <text evidence="1">The sequence shown here is derived from an EMBL/GenBank/DDBJ whole genome shotgun (WGS) entry which is preliminary data.</text>
</comment>
<dbReference type="EMBL" id="REGN01004183">
    <property type="protein sequence ID" value="RNA18715.1"/>
    <property type="molecule type" value="Genomic_DNA"/>
</dbReference>
<dbReference type="Proteomes" id="UP000276133">
    <property type="component" value="Unassembled WGS sequence"/>
</dbReference>
<organism evidence="1 2">
    <name type="scientific">Brachionus plicatilis</name>
    <name type="common">Marine rotifer</name>
    <name type="synonym">Brachionus muelleri</name>
    <dbReference type="NCBI Taxonomy" id="10195"/>
    <lineage>
        <taxon>Eukaryota</taxon>
        <taxon>Metazoa</taxon>
        <taxon>Spiralia</taxon>
        <taxon>Gnathifera</taxon>
        <taxon>Rotifera</taxon>
        <taxon>Eurotatoria</taxon>
        <taxon>Monogononta</taxon>
        <taxon>Pseudotrocha</taxon>
        <taxon>Ploima</taxon>
        <taxon>Brachionidae</taxon>
        <taxon>Brachionus</taxon>
    </lineage>
</organism>
<gene>
    <name evidence="1" type="ORF">BpHYR1_013697</name>
</gene>
<evidence type="ECO:0000313" key="2">
    <source>
        <dbReference type="Proteomes" id="UP000276133"/>
    </source>
</evidence>
<reference evidence="1 2" key="1">
    <citation type="journal article" date="2018" name="Sci. Rep.">
        <title>Genomic signatures of local adaptation to the degree of environmental predictability in rotifers.</title>
        <authorList>
            <person name="Franch-Gras L."/>
            <person name="Hahn C."/>
            <person name="Garcia-Roger E.M."/>
            <person name="Carmona M.J."/>
            <person name="Serra M."/>
            <person name="Gomez A."/>
        </authorList>
    </citation>
    <scope>NUCLEOTIDE SEQUENCE [LARGE SCALE GENOMIC DNA]</scope>
    <source>
        <strain evidence="1">HYR1</strain>
    </source>
</reference>
<keyword evidence="2" id="KW-1185">Reference proteome</keyword>
<sequence length="158" mass="17424">MNLIPESQSLSENEPLKELLQTEIHLPNIPNVRTMNRHLSVNKIELAAQISNKLIRPTNFYILTRALVAFLGPPRFRFSSIGKFLISSGMVNADDVLANVLFDIAGTTTLAAAEVLIVECDDSAHVDSTDENIEALQTCLLQRALIGCNIGWLKLVLL</sequence>
<name>A0A3M7R650_BRAPC</name>
<evidence type="ECO:0000313" key="1">
    <source>
        <dbReference type="EMBL" id="RNA18715.1"/>
    </source>
</evidence>
<protein>
    <submittedName>
        <fullName evidence="1">Uncharacterized protein</fullName>
    </submittedName>
</protein>
<proteinExistence type="predicted"/>